<dbReference type="Gene3D" id="1.10.10.10">
    <property type="entry name" value="Winged helix-like DNA-binding domain superfamily/Winged helix DNA-binding domain"/>
    <property type="match status" value="1"/>
</dbReference>
<sequence>CRKAGLGIVLVPTVINSVNDHEVGDILKFGLKNIDIIRGVNFQPVSLVDRMPREERERYRITIPDVIKRIEEQTDGEIRTEDFFPVPTAMAISDFVESLAKRPMYDILSRLERRGWVEVQSGRPARYKAKPPAEVIRLLRIEQEQRLKETGEEIVKELEPLYEQKAEARRPDIWVIRGDRNLGGKVGEMLARARVEVLVSLPVLPREFLEPSAISPLLAAKNLTLRVITSEKGKHINELKAIPNLEVRFRKPLFGGGVIVDG</sequence>
<name>X1Q3W0_9ZZZZ</name>
<evidence type="ECO:0000259" key="1">
    <source>
        <dbReference type="Pfam" id="PF01978"/>
    </source>
</evidence>
<dbReference type="InterPro" id="IPR058240">
    <property type="entry name" value="rSAM_sf"/>
</dbReference>
<feature type="non-terminal residue" evidence="2">
    <location>
        <position position="1"/>
    </location>
</feature>
<dbReference type="InterPro" id="IPR036388">
    <property type="entry name" value="WH-like_DNA-bd_sf"/>
</dbReference>
<protein>
    <recommendedName>
        <fullName evidence="1">Transcription regulator TrmB N-terminal domain-containing protein</fullName>
    </recommendedName>
</protein>
<organism evidence="2">
    <name type="scientific">marine sediment metagenome</name>
    <dbReference type="NCBI Taxonomy" id="412755"/>
    <lineage>
        <taxon>unclassified sequences</taxon>
        <taxon>metagenomes</taxon>
        <taxon>ecological metagenomes</taxon>
    </lineage>
</organism>
<comment type="caution">
    <text evidence="2">The sequence shown here is derived from an EMBL/GenBank/DDBJ whole genome shotgun (WGS) entry which is preliminary data.</text>
</comment>
<dbReference type="AlphaFoldDB" id="X1Q3W0"/>
<dbReference type="InterPro" id="IPR034474">
    <property type="entry name" value="Methyltransferase_Class_D"/>
</dbReference>
<reference evidence="2" key="1">
    <citation type="journal article" date="2014" name="Front. Microbiol.">
        <title>High frequency of phylogenetically diverse reductive dehalogenase-homologous genes in deep subseafloor sedimentary metagenomes.</title>
        <authorList>
            <person name="Kawai M."/>
            <person name="Futagami T."/>
            <person name="Toyoda A."/>
            <person name="Takaki Y."/>
            <person name="Nishi S."/>
            <person name="Hori S."/>
            <person name="Arai W."/>
            <person name="Tsubouchi T."/>
            <person name="Morono Y."/>
            <person name="Uchiyama I."/>
            <person name="Ito T."/>
            <person name="Fujiyama A."/>
            <person name="Inagaki F."/>
            <person name="Takami H."/>
        </authorList>
    </citation>
    <scope>NUCLEOTIDE SEQUENCE</scope>
    <source>
        <strain evidence="2">Expedition CK06-06</strain>
    </source>
</reference>
<dbReference type="InterPro" id="IPR002831">
    <property type="entry name" value="Tscrpt_reg_TrmB_N"/>
</dbReference>
<dbReference type="PANTHER" id="PTHR43306">
    <property type="entry name" value="7,8-DIHYDRO-6-HYDROXYMETHYLPTERIN DIMETHYLTRANSFERASE"/>
    <property type="match status" value="1"/>
</dbReference>
<feature type="non-terminal residue" evidence="2">
    <location>
        <position position="262"/>
    </location>
</feature>
<gene>
    <name evidence="2" type="ORF">S06H3_43428</name>
</gene>
<proteinExistence type="predicted"/>
<accession>X1Q3W0</accession>
<feature type="domain" description="Transcription regulator TrmB N-terminal" evidence="1">
    <location>
        <begin position="104"/>
        <end position="132"/>
    </location>
</feature>
<dbReference type="EMBL" id="BARV01026938">
    <property type="protein sequence ID" value="GAI45770.1"/>
    <property type="molecule type" value="Genomic_DNA"/>
</dbReference>
<dbReference type="SUPFAM" id="SSF102114">
    <property type="entry name" value="Radical SAM enzymes"/>
    <property type="match status" value="1"/>
</dbReference>
<evidence type="ECO:0000313" key="2">
    <source>
        <dbReference type="EMBL" id="GAI45770.1"/>
    </source>
</evidence>
<dbReference type="Pfam" id="PF01978">
    <property type="entry name" value="TrmB"/>
    <property type="match status" value="1"/>
</dbReference>
<dbReference type="PANTHER" id="PTHR43306:SF1">
    <property type="entry name" value="7,8-DIHYDRO-6-HYDROXYMETHYLPTERIN DIMETHYLTRANSFERASE"/>
    <property type="match status" value="1"/>
</dbReference>